<dbReference type="OrthoDB" id="459260at2"/>
<gene>
    <name evidence="2" type="ORF">SAMN05216233_11288</name>
</gene>
<dbReference type="Pfam" id="PF01966">
    <property type="entry name" value="HD"/>
    <property type="match status" value="1"/>
</dbReference>
<proteinExistence type="predicted"/>
<keyword evidence="3" id="KW-1185">Reference proteome</keyword>
<dbReference type="InterPro" id="IPR006674">
    <property type="entry name" value="HD_domain"/>
</dbReference>
<dbReference type="Proteomes" id="UP000198870">
    <property type="component" value="Unassembled WGS sequence"/>
</dbReference>
<dbReference type="SUPFAM" id="SSF109604">
    <property type="entry name" value="HD-domain/PDEase-like"/>
    <property type="match status" value="1"/>
</dbReference>
<accession>A0A1G5H2M8</accession>
<dbReference type="Gene3D" id="1.10.3210.10">
    <property type="entry name" value="Hypothetical protein af1432"/>
    <property type="match status" value="1"/>
</dbReference>
<feature type="domain" description="HD" evidence="1">
    <location>
        <begin position="31"/>
        <end position="109"/>
    </location>
</feature>
<sequence length="180" mass="21122">MTVIYDSIPLVDELFDRWQGPLASEYQGYRNHVYRMLHFCFALGACTETDREKLCVAGVFHDMGLWIEDTFDYIPASIPPAMQYLRRRNLDAWSDEVALMISEHHKLRPYRDMAYPLVEVFRKGDLVDVSLGLCRFGIDKAFIRDVRAHFPNAGFHLNLSKRAARWFVRHPLDPVPMMKW</sequence>
<dbReference type="AlphaFoldDB" id="A0A1G5H2M8"/>
<organism evidence="2 3">
    <name type="scientific">Desulfoluna spongiiphila</name>
    <dbReference type="NCBI Taxonomy" id="419481"/>
    <lineage>
        <taxon>Bacteria</taxon>
        <taxon>Pseudomonadati</taxon>
        <taxon>Thermodesulfobacteriota</taxon>
        <taxon>Desulfobacteria</taxon>
        <taxon>Desulfobacterales</taxon>
        <taxon>Desulfolunaceae</taxon>
        <taxon>Desulfoluna</taxon>
    </lineage>
</organism>
<dbReference type="STRING" id="419481.SAMN05216233_11288"/>
<dbReference type="EMBL" id="FMUX01000012">
    <property type="protein sequence ID" value="SCY58105.1"/>
    <property type="molecule type" value="Genomic_DNA"/>
</dbReference>
<evidence type="ECO:0000313" key="3">
    <source>
        <dbReference type="Proteomes" id="UP000198870"/>
    </source>
</evidence>
<name>A0A1G5H2M8_9BACT</name>
<evidence type="ECO:0000313" key="2">
    <source>
        <dbReference type="EMBL" id="SCY58105.1"/>
    </source>
</evidence>
<evidence type="ECO:0000259" key="1">
    <source>
        <dbReference type="Pfam" id="PF01966"/>
    </source>
</evidence>
<protein>
    <recommendedName>
        <fullName evidence="1">HD domain-containing protein</fullName>
    </recommendedName>
</protein>
<dbReference type="RefSeq" id="WP_092211972.1">
    <property type="nucleotide sequence ID" value="NZ_FMUX01000012.1"/>
</dbReference>
<reference evidence="2 3" key="1">
    <citation type="submission" date="2016-10" db="EMBL/GenBank/DDBJ databases">
        <authorList>
            <person name="de Groot N.N."/>
        </authorList>
    </citation>
    <scope>NUCLEOTIDE SEQUENCE [LARGE SCALE GENOMIC DNA]</scope>
    <source>
        <strain evidence="2 3">AA1</strain>
    </source>
</reference>